<feature type="transmembrane region" description="Helical" evidence="6">
    <location>
        <begin position="207"/>
        <end position="227"/>
    </location>
</feature>
<dbReference type="InterPro" id="IPR024320">
    <property type="entry name" value="LPG_synthase_C"/>
</dbReference>
<evidence type="ECO:0000256" key="1">
    <source>
        <dbReference type="ARBA" id="ARBA00004651"/>
    </source>
</evidence>
<dbReference type="AlphaFoldDB" id="A0A3D1JHL7"/>
<reference evidence="8 9" key="1">
    <citation type="journal article" date="2018" name="Nat. Biotechnol.">
        <title>A standardized bacterial taxonomy based on genome phylogeny substantially revises the tree of life.</title>
        <authorList>
            <person name="Parks D.H."/>
            <person name="Chuvochina M."/>
            <person name="Waite D.W."/>
            <person name="Rinke C."/>
            <person name="Skarshewski A."/>
            <person name="Chaumeil P.A."/>
            <person name="Hugenholtz P."/>
        </authorList>
    </citation>
    <scope>NUCLEOTIDE SEQUENCE [LARGE SCALE GENOMIC DNA]</scope>
    <source>
        <strain evidence="8">UBA8781</strain>
    </source>
</reference>
<keyword evidence="5 6" id="KW-0472">Membrane</keyword>
<proteinExistence type="predicted"/>
<feature type="transmembrane region" description="Helical" evidence="6">
    <location>
        <begin position="142"/>
        <end position="164"/>
    </location>
</feature>
<evidence type="ECO:0000256" key="3">
    <source>
        <dbReference type="ARBA" id="ARBA00022692"/>
    </source>
</evidence>
<keyword evidence="4 6" id="KW-1133">Transmembrane helix</keyword>
<dbReference type="PANTHER" id="PTHR34697:SF2">
    <property type="entry name" value="PHOSPHATIDYLGLYCEROL LYSYLTRANSFERASE"/>
    <property type="match status" value="1"/>
</dbReference>
<organism evidence="8 9">
    <name type="scientific">Anaerolinea thermolimosa</name>
    <dbReference type="NCBI Taxonomy" id="229919"/>
    <lineage>
        <taxon>Bacteria</taxon>
        <taxon>Bacillati</taxon>
        <taxon>Chloroflexota</taxon>
        <taxon>Anaerolineae</taxon>
        <taxon>Anaerolineales</taxon>
        <taxon>Anaerolineaceae</taxon>
        <taxon>Anaerolinea</taxon>
    </lineage>
</organism>
<sequence>MMKRYSTNLKRIPSLEIWGVRFSAIFTFLMGMVNLISAVQPALLERLTILREAAIPLEVRFGSRLTSAFAGFAFLLLANSLFRRKRVAWILTTILLSVSVVSHLLKGLDVEEASISLALLILLILLRHSFHALSDPPSIRQGILVLVGAILFTLVYGTVGFYFLDRHFSTPFNFSEAFRQTLMMFIAFYDPGLQPITGFGRYFADSIYIIGLGTLGFALVMLIRPVLVRQPATAEERMRAESIIQQYGRTPLARAALFEDKSYFFGSEDTVIAYATSGRGAMALGDPIGPDDQIATAIEKFRDFCSRNDWTPAFSSTLPDYLEIYRALGFDATCIGYEAIVDLNSFTLEGSQNKGLRNAVSRMERNGYTTEVHLPPLQDKLIHDLQLISDAWLTARHGGEMHFSVGWFEEKYIRHSPIITVCSAEGRMIAFANLVTEYQKNELTLDLMRHFPGVPNGTMDFLFVRMLQWAKQQGYDSFSLGLSAIVGVGEKPEDPRVEQALHVIAEYVSRFYNFKGLHAFKEKFHPRWEPRYLVYPGVGSLSLVLTTLLKVHSGEGFLFKFLWN</sequence>
<dbReference type="Proteomes" id="UP000264141">
    <property type="component" value="Unassembled WGS sequence"/>
</dbReference>
<comment type="caution">
    <text evidence="8">The sequence shown here is derived from an EMBL/GenBank/DDBJ whole genome shotgun (WGS) entry which is preliminary data.</text>
</comment>
<dbReference type="SUPFAM" id="SSF55729">
    <property type="entry name" value="Acyl-CoA N-acyltransferases (Nat)"/>
    <property type="match status" value="1"/>
</dbReference>
<feature type="transmembrane region" description="Helical" evidence="6">
    <location>
        <begin position="20"/>
        <end position="43"/>
    </location>
</feature>
<dbReference type="GO" id="GO:0055091">
    <property type="term" value="P:phospholipid homeostasis"/>
    <property type="evidence" value="ECO:0007669"/>
    <property type="project" value="TreeGrafter"/>
</dbReference>
<dbReference type="InterPro" id="IPR016181">
    <property type="entry name" value="Acyl_CoA_acyltransferase"/>
</dbReference>
<dbReference type="PANTHER" id="PTHR34697">
    <property type="entry name" value="PHOSPHATIDYLGLYCEROL LYSYLTRANSFERASE"/>
    <property type="match status" value="1"/>
</dbReference>
<dbReference type="Pfam" id="PF09924">
    <property type="entry name" value="LPG_synthase_C"/>
    <property type="match status" value="1"/>
</dbReference>
<feature type="transmembrane region" description="Helical" evidence="6">
    <location>
        <begin position="89"/>
        <end position="107"/>
    </location>
</feature>
<keyword evidence="3 6" id="KW-0812">Transmembrane</keyword>
<dbReference type="GO" id="GO:0005886">
    <property type="term" value="C:plasma membrane"/>
    <property type="evidence" value="ECO:0007669"/>
    <property type="project" value="UniProtKB-SubCell"/>
</dbReference>
<name>A0A3D1JHL7_9CHLR</name>
<dbReference type="EMBL" id="DPBP01000030">
    <property type="protein sequence ID" value="HCE17725.1"/>
    <property type="molecule type" value="Genomic_DNA"/>
</dbReference>
<feature type="domain" description="Phosphatidylglycerol lysyltransferase C-terminal" evidence="7">
    <location>
        <begin position="243"/>
        <end position="535"/>
    </location>
</feature>
<gene>
    <name evidence="8" type="ORF">DEQ80_07690</name>
</gene>
<evidence type="ECO:0000256" key="6">
    <source>
        <dbReference type="SAM" id="Phobius"/>
    </source>
</evidence>
<feature type="transmembrane region" description="Helical" evidence="6">
    <location>
        <begin position="113"/>
        <end position="130"/>
    </location>
</feature>
<evidence type="ECO:0000256" key="2">
    <source>
        <dbReference type="ARBA" id="ARBA00022475"/>
    </source>
</evidence>
<dbReference type="OrthoDB" id="145485at2"/>
<evidence type="ECO:0000256" key="4">
    <source>
        <dbReference type="ARBA" id="ARBA00022989"/>
    </source>
</evidence>
<comment type="subcellular location">
    <subcellularLocation>
        <location evidence="1">Cell membrane</location>
        <topology evidence="1">Multi-pass membrane protein</topology>
    </subcellularLocation>
</comment>
<accession>A0A3D1JHL7</accession>
<protein>
    <submittedName>
        <fullName evidence="8">DUF2156 domain-containing protein</fullName>
    </submittedName>
</protein>
<dbReference type="GO" id="GO:0016755">
    <property type="term" value="F:aminoacyltransferase activity"/>
    <property type="evidence" value="ECO:0007669"/>
    <property type="project" value="TreeGrafter"/>
</dbReference>
<keyword evidence="2" id="KW-1003">Cell membrane</keyword>
<evidence type="ECO:0000313" key="9">
    <source>
        <dbReference type="Proteomes" id="UP000264141"/>
    </source>
</evidence>
<evidence type="ECO:0000256" key="5">
    <source>
        <dbReference type="ARBA" id="ARBA00023136"/>
    </source>
</evidence>
<evidence type="ECO:0000259" key="7">
    <source>
        <dbReference type="Pfam" id="PF09924"/>
    </source>
</evidence>
<dbReference type="InterPro" id="IPR051211">
    <property type="entry name" value="PG_lysyltransferase"/>
</dbReference>
<dbReference type="STRING" id="229919.GCA_001050195_03459"/>
<feature type="transmembrane region" description="Helical" evidence="6">
    <location>
        <begin position="63"/>
        <end position="82"/>
    </location>
</feature>
<evidence type="ECO:0000313" key="8">
    <source>
        <dbReference type="EMBL" id="HCE17725.1"/>
    </source>
</evidence>